<reference evidence="3 4" key="1">
    <citation type="submission" date="2021-04" db="EMBL/GenBank/DDBJ databases">
        <authorList>
            <person name="Rakotoarivonina H."/>
        </authorList>
    </citation>
    <scope>NUCLEOTIDE SEQUENCE [LARGE SCALE GENOMIC DNA]</scope>
    <source>
        <strain evidence="3 4">XE</strain>
    </source>
</reference>
<feature type="compositionally biased region" description="Basic and acidic residues" evidence="1">
    <location>
        <begin position="267"/>
        <end position="285"/>
    </location>
</feature>
<keyword evidence="4" id="KW-1185">Reference proteome</keyword>
<dbReference type="EMBL" id="CAJRAY010000001">
    <property type="protein sequence ID" value="CAG5076214.1"/>
    <property type="molecule type" value="Genomic_DNA"/>
</dbReference>
<protein>
    <recommendedName>
        <fullName evidence="2">DinB-like domain-containing protein</fullName>
    </recommendedName>
</protein>
<dbReference type="SUPFAM" id="SSF109854">
    <property type="entry name" value="DinB/YfiT-like putative metalloenzymes"/>
    <property type="match status" value="1"/>
</dbReference>
<evidence type="ECO:0000313" key="4">
    <source>
        <dbReference type="Proteomes" id="UP000681526"/>
    </source>
</evidence>
<accession>A0ABM8UZ86</accession>
<evidence type="ECO:0000259" key="2">
    <source>
        <dbReference type="Pfam" id="PF12867"/>
    </source>
</evidence>
<dbReference type="Proteomes" id="UP000681526">
    <property type="component" value="Unassembled WGS sequence"/>
</dbReference>
<evidence type="ECO:0000313" key="3">
    <source>
        <dbReference type="EMBL" id="CAG5076214.1"/>
    </source>
</evidence>
<feature type="domain" description="DinB-like" evidence="2">
    <location>
        <begin position="114"/>
        <end position="249"/>
    </location>
</feature>
<dbReference type="InterPro" id="IPR024775">
    <property type="entry name" value="DinB-like"/>
</dbReference>
<comment type="caution">
    <text evidence="3">The sequence shown here is derived from an EMBL/GenBank/DDBJ whole genome shotgun (WGS) entry which is preliminary data.</text>
</comment>
<evidence type="ECO:0000256" key="1">
    <source>
        <dbReference type="SAM" id="MobiDB-lite"/>
    </source>
</evidence>
<proteinExistence type="predicted"/>
<dbReference type="RefSeq" id="WP_213483012.1">
    <property type="nucleotide sequence ID" value="NZ_CAJRAY010000001.1"/>
</dbReference>
<dbReference type="InterPro" id="IPR034660">
    <property type="entry name" value="DinB/YfiT-like"/>
</dbReference>
<dbReference type="Gene3D" id="1.20.120.450">
    <property type="entry name" value="dinb family like domain"/>
    <property type="match status" value="1"/>
</dbReference>
<organism evidence="3 4">
    <name type="scientific">Thermobacillus xylanilyticus</name>
    <dbReference type="NCBI Taxonomy" id="76633"/>
    <lineage>
        <taxon>Bacteria</taxon>
        <taxon>Bacillati</taxon>
        <taxon>Bacillota</taxon>
        <taxon>Bacilli</taxon>
        <taxon>Bacillales</taxon>
        <taxon>Paenibacillaceae</taxon>
        <taxon>Thermobacillus</taxon>
    </lineage>
</organism>
<gene>
    <name evidence="3" type="primary">txxe 3807</name>
    <name evidence="3" type="ORF">TXXE_00340</name>
</gene>
<sequence length="285" mass="31659">MHYLFVYHGGVVPEDQAEQNISDLWNWLDNLKARGYEKVRFAGFGRKTVSPHAVEDYQGDIFGVSVMEAESLEEAVSLTTDWPELQYGGKIEVFEALAADYPRSSSDAHILNLFADVRRQILDTLHGLPADKLDHIPPGFRNNMRWQAGHVLTVTDELIFQFSGAGSRIPAEYKTWFASGTDPSGWSDAPPEIDVLLRRLEGQMAEIGDAFEGRLTHPVADQSNFLQAKTVGELFHVLIAHESLHLGMIQAMAKNFVKKQAADEQEGGAHHSGHIDARPGDVAEK</sequence>
<dbReference type="Pfam" id="PF12867">
    <property type="entry name" value="DinB_2"/>
    <property type="match status" value="1"/>
</dbReference>
<name>A0ABM8UZ86_THEXY</name>
<feature type="region of interest" description="Disordered" evidence="1">
    <location>
        <begin position="260"/>
        <end position="285"/>
    </location>
</feature>